<evidence type="ECO:0000256" key="2">
    <source>
        <dbReference type="SAM" id="Coils"/>
    </source>
</evidence>
<evidence type="ECO:0000313" key="5">
    <source>
        <dbReference type="Proteomes" id="UP000233837"/>
    </source>
</evidence>
<dbReference type="Gene3D" id="1.10.287.110">
    <property type="entry name" value="DnaJ domain"/>
    <property type="match status" value="1"/>
</dbReference>
<evidence type="ECO:0000313" key="4">
    <source>
        <dbReference type="EMBL" id="PKU79757.1"/>
    </source>
</evidence>
<dbReference type="SUPFAM" id="SSF46565">
    <property type="entry name" value="Chaperone J-domain"/>
    <property type="match status" value="1"/>
</dbReference>
<feature type="coiled-coil region" evidence="2">
    <location>
        <begin position="334"/>
        <end position="361"/>
    </location>
</feature>
<dbReference type="GO" id="GO:0031982">
    <property type="term" value="C:vesicle"/>
    <property type="evidence" value="ECO:0007669"/>
    <property type="project" value="TreeGrafter"/>
</dbReference>
<name>A0A2I0WVS2_9ASPA</name>
<dbReference type="InterPro" id="IPR036869">
    <property type="entry name" value="J_dom_sf"/>
</dbReference>
<dbReference type="GO" id="GO:0030276">
    <property type="term" value="F:clathrin binding"/>
    <property type="evidence" value="ECO:0007669"/>
    <property type="project" value="TreeGrafter"/>
</dbReference>
<dbReference type="AlphaFoldDB" id="A0A2I0WVS2"/>
<protein>
    <submittedName>
        <fullName evidence="4">J domain-containing protein required for chloroplast accumulation response 1</fullName>
    </submittedName>
</protein>
<dbReference type="STRING" id="906689.A0A2I0WVS2"/>
<evidence type="ECO:0000256" key="1">
    <source>
        <dbReference type="ARBA" id="ARBA00023054"/>
    </source>
</evidence>
<feature type="coiled-coil region" evidence="2">
    <location>
        <begin position="930"/>
        <end position="958"/>
    </location>
</feature>
<dbReference type="GO" id="GO:0072318">
    <property type="term" value="P:clathrin coat disassembly"/>
    <property type="evidence" value="ECO:0007669"/>
    <property type="project" value="TreeGrafter"/>
</dbReference>
<keyword evidence="5" id="KW-1185">Reference proteome</keyword>
<sequence length="1257" mass="142126">METYAEIFGGLAASCSIPVLVLPEVMEGFEKELEGAQSSGLNYLEIFGVLDAGTFSLSYDKLLSMEKGLKEKDKEDDRFFEKTDFGQVETGPSGLPEEVPVGHITFSKVNPISSSFHSNFDTQLNFSGRTSQQNIVDEAKNTICVSKPRDNCGPDFKAETTSPTGFVENDGSRIVSSDDHILSGCMEEKKDAVGQRESLNKCLVGATVDNSENDKNAHMHSSKGAACDLKQHSCTNSYHSTLSGDISLSDYAFLTISDINLRTQPLEVPPPLRAPPKLDRQGMHKSEALDASNITFNNQVHHVGGPRTRHSLKEIVKSTSPIYSNVEVDASKAASAMIEAMEQAQASLNSAKELMERMQDSPMSDRRLSPHDFDFWTEHNIIFSGDSRHKTKMVQKVVPNQAETVTSVFSEDAEEVIRGKDSISYKPSDKKERSHEWKVDKRFYGSLSSDKLTGTGVISGEKYNSNEDIKLEDHRLDACQYFPEKESCGMQGRRFLNGCDEVENVNKSEMLNTFSINENKLFPGGEFQLQDGNTKKLKSVIIDKEEAMNIFETSAIDDEVKEKMVRALQFPNDDIEKLVDPISLIQQDRIENELKQFQDTCIRADDKNIADVFSKTNACGRNGSGLVGFRMNRMLEEFYGAEALEEKLEQVKETHLYASDLEDISKTAVVFEYEALRKVDNCNITSEFGVNKKFREAKLSSLQNAIEVEVHREHRTSFSCEEEENGDANSEECQLGMLKQTKKETYASCNDGKDSELEGIVNTSEQENRSFSGIDETNEPAKKHRAKWNIPNRSELNVAKLFIRPVYFEKAKEESEFQKIEEKNVYGLLKKLENSDARLTTDGEQRKDEKKFLGKVQAALELEKQIMGFNAIQQVFQGKIVQDLKAAQRTDSLDNKGNIMSPYVDTSGSSWKQMDKSIHDEWRDANNMSKEILDRKRKQEADQKRELVEKERMREREKYMIAVEKVTGDACEIVFAEAWERSENIVSDWVAAEARHRPITVYQDIIENSSPESFERSEKVANDAKLPAHRLAVEQATAEARERAIEKGLAEQASHEARREAEISSNCHKDKNWKHNEAEDIVRPGNDESDKNPRPTFDVIDAPIDLKSQSEGCEGESPLRCKARQERRQRIVERAAKALAEKNMRDLLAQREQAERNRLAETLDAEVRRWSSGKEGNLRALLSTLQYILGHESGWQPIPLTEVITAAAVRKAYRKATLYVHPDKLQQRGATIQNKYICEKVFDLLKDAWIKFNSEGR</sequence>
<gene>
    <name evidence="4" type="primary">JAC1</name>
    <name evidence="4" type="ORF">MA16_Dca010985</name>
</gene>
<dbReference type="Proteomes" id="UP000233837">
    <property type="component" value="Unassembled WGS sequence"/>
</dbReference>
<feature type="compositionally biased region" description="Basic and acidic residues" evidence="3">
    <location>
        <begin position="1075"/>
        <end position="1093"/>
    </location>
</feature>
<reference evidence="4 5" key="2">
    <citation type="journal article" date="2017" name="Nature">
        <title>The Apostasia genome and the evolution of orchids.</title>
        <authorList>
            <person name="Zhang G.Q."/>
            <person name="Liu K.W."/>
            <person name="Li Z."/>
            <person name="Lohaus R."/>
            <person name="Hsiao Y.Y."/>
            <person name="Niu S.C."/>
            <person name="Wang J.Y."/>
            <person name="Lin Y.C."/>
            <person name="Xu Q."/>
            <person name="Chen L.J."/>
            <person name="Yoshida K."/>
            <person name="Fujiwara S."/>
            <person name="Wang Z.W."/>
            <person name="Zhang Y.Q."/>
            <person name="Mitsuda N."/>
            <person name="Wang M."/>
            <person name="Liu G.H."/>
            <person name="Pecoraro L."/>
            <person name="Huang H.X."/>
            <person name="Xiao X.J."/>
            <person name="Lin M."/>
            <person name="Wu X.Y."/>
            <person name="Wu W.L."/>
            <person name="Chen Y.Y."/>
            <person name="Chang S.B."/>
            <person name="Sakamoto S."/>
            <person name="Ohme-Takagi M."/>
            <person name="Yagi M."/>
            <person name="Zeng S.J."/>
            <person name="Shen C.Y."/>
            <person name="Yeh C.M."/>
            <person name="Luo Y.B."/>
            <person name="Tsai W.C."/>
            <person name="Van de Peer Y."/>
            <person name="Liu Z.J."/>
        </authorList>
    </citation>
    <scope>NUCLEOTIDE SEQUENCE [LARGE SCALE GENOMIC DNA]</scope>
    <source>
        <tissue evidence="4">The whole plant</tissue>
    </source>
</reference>
<dbReference type="OrthoDB" id="1717591at2759"/>
<feature type="region of interest" description="Disordered" evidence="3">
    <location>
        <begin position="1075"/>
        <end position="1095"/>
    </location>
</feature>
<feature type="coiled-coil region" evidence="2">
    <location>
        <begin position="1137"/>
        <end position="1169"/>
    </location>
</feature>
<reference evidence="4 5" key="1">
    <citation type="journal article" date="2016" name="Sci. Rep.">
        <title>The Dendrobium catenatum Lindl. genome sequence provides insights into polysaccharide synthase, floral development and adaptive evolution.</title>
        <authorList>
            <person name="Zhang G.Q."/>
            <person name="Xu Q."/>
            <person name="Bian C."/>
            <person name="Tsai W.C."/>
            <person name="Yeh C.M."/>
            <person name="Liu K.W."/>
            <person name="Yoshida K."/>
            <person name="Zhang L.S."/>
            <person name="Chang S.B."/>
            <person name="Chen F."/>
            <person name="Shi Y."/>
            <person name="Su Y.Y."/>
            <person name="Zhang Y.Q."/>
            <person name="Chen L.J."/>
            <person name="Yin Y."/>
            <person name="Lin M."/>
            <person name="Huang H."/>
            <person name="Deng H."/>
            <person name="Wang Z.W."/>
            <person name="Zhu S.L."/>
            <person name="Zhao X."/>
            <person name="Deng C."/>
            <person name="Niu S.C."/>
            <person name="Huang J."/>
            <person name="Wang M."/>
            <person name="Liu G.H."/>
            <person name="Yang H.J."/>
            <person name="Xiao X.J."/>
            <person name="Hsiao Y.Y."/>
            <person name="Wu W.L."/>
            <person name="Chen Y.Y."/>
            <person name="Mitsuda N."/>
            <person name="Ohme-Takagi M."/>
            <person name="Luo Y.B."/>
            <person name="Van de Peer Y."/>
            <person name="Liu Z.J."/>
        </authorList>
    </citation>
    <scope>NUCLEOTIDE SEQUENCE [LARGE SCALE GENOMIC DNA]</scope>
    <source>
        <tissue evidence="4">The whole plant</tissue>
    </source>
</reference>
<dbReference type="FunFam" id="1.10.287.110:FF:000009">
    <property type="entry name" value="Auxilin-related protein 1"/>
    <property type="match status" value="1"/>
</dbReference>
<dbReference type="GO" id="GO:0005737">
    <property type="term" value="C:cytoplasm"/>
    <property type="evidence" value="ECO:0007669"/>
    <property type="project" value="TreeGrafter"/>
</dbReference>
<dbReference type="PANTHER" id="PTHR23172">
    <property type="entry name" value="AUXILIN/CYCLIN G-ASSOCIATED KINASE-RELATED"/>
    <property type="match status" value="1"/>
</dbReference>
<dbReference type="EMBL" id="KZ502422">
    <property type="protein sequence ID" value="PKU79757.1"/>
    <property type="molecule type" value="Genomic_DNA"/>
</dbReference>
<organism evidence="4 5">
    <name type="scientific">Dendrobium catenatum</name>
    <dbReference type="NCBI Taxonomy" id="906689"/>
    <lineage>
        <taxon>Eukaryota</taxon>
        <taxon>Viridiplantae</taxon>
        <taxon>Streptophyta</taxon>
        <taxon>Embryophyta</taxon>
        <taxon>Tracheophyta</taxon>
        <taxon>Spermatophyta</taxon>
        <taxon>Magnoliopsida</taxon>
        <taxon>Liliopsida</taxon>
        <taxon>Asparagales</taxon>
        <taxon>Orchidaceae</taxon>
        <taxon>Epidendroideae</taxon>
        <taxon>Malaxideae</taxon>
        <taxon>Dendrobiinae</taxon>
        <taxon>Dendrobium</taxon>
    </lineage>
</organism>
<dbReference type="PANTHER" id="PTHR23172:SF87">
    <property type="entry name" value="CHAPERONE DNAJ-DOMAIN SUPERFAMILY PROTEIN"/>
    <property type="match status" value="1"/>
</dbReference>
<dbReference type="GO" id="GO:0072583">
    <property type="term" value="P:clathrin-dependent endocytosis"/>
    <property type="evidence" value="ECO:0007669"/>
    <property type="project" value="TreeGrafter"/>
</dbReference>
<proteinExistence type="predicted"/>
<evidence type="ECO:0000256" key="3">
    <source>
        <dbReference type="SAM" id="MobiDB-lite"/>
    </source>
</evidence>
<feature type="region of interest" description="Disordered" evidence="3">
    <location>
        <begin position="764"/>
        <end position="785"/>
    </location>
</feature>
<accession>A0A2I0WVS2</accession>
<keyword evidence="1 2" id="KW-0175">Coiled coil</keyword>